<sequence length="124" mass="14298">MNNLFLLRLDTCICISFPASEIAWEDHQSNPSQMHTGRSNRLMRLRGMRFFEDELSSLVSLFDICFSTTPCKEIYLDLPTGNERNPFLDQPVTLEHGSAVYVGCIYQSPRDKAKLFLTHIEHVM</sequence>
<protein>
    <submittedName>
        <fullName evidence="1">Uncharacterized protein</fullName>
    </submittedName>
</protein>
<dbReference type="EMBL" id="JAHRIP010048845">
    <property type="protein sequence ID" value="MEQ2300044.1"/>
    <property type="molecule type" value="Genomic_DNA"/>
</dbReference>
<dbReference type="Proteomes" id="UP001469553">
    <property type="component" value="Unassembled WGS sequence"/>
</dbReference>
<evidence type="ECO:0000313" key="1">
    <source>
        <dbReference type="EMBL" id="MEQ2300044.1"/>
    </source>
</evidence>
<evidence type="ECO:0000313" key="2">
    <source>
        <dbReference type="Proteomes" id="UP001469553"/>
    </source>
</evidence>
<organism evidence="1 2">
    <name type="scientific">Ameca splendens</name>
    <dbReference type="NCBI Taxonomy" id="208324"/>
    <lineage>
        <taxon>Eukaryota</taxon>
        <taxon>Metazoa</taxon>
        <taxon>Chordata</taxon>
        <taxon>Craniata</taxon>
        <taxon>Vertebrata</taxon>
        <taxon>Euteleostomi</taxon>
        <taxon>Actinopterygii</taxon>
        <taxon>Neopterygii</taxon>
        <taxon>Teleostei</taxon>
        <taxon>Neoteleostei</taxon>
        <taxon>Acanthomorphata</taxon>
        <taxon>Ovalentaria</taxon>
        <taxon>Atherinomorphae</taxon>
        <taxon>Cyprinodontiformes</taxon>
        <taxon>Goodeidae</taxon>
        <taxon>Ameca</taxon>
    </lineage>
</organism>
<comment type="caution">
    <text evidence="1">The sequence shown here is derived from an EMBL/GenBank/DDBJ whole genome shotgun (WGS) entry which is preliminary data.</text>
</comment>
<proteinExistence type="predicted"/>
<name>A0ABV0Z1I0_9TELE</name>
<reference evidence="1 2" key="1">
    <citation type="submission" date="2021-06" db="EMBL/GenBank/DDBJ databases">
        <authorList>
            <person name="Palmer J.M."/>
        </authorList>
    </citation>
    <scope>NUCLEOTIDE SEQUENCE [LARGE SCALE GENOMIC DNA]</scope>
    <source>
        <strain evidence="1 2">AS_MEX2019</strain>
        <tissue evidence="1">Muscle</tissue>
    </source>
</reference>
<accession>A0ABV0Z1I0</accession>
<keyword evidence="2" id="KW-1185">Reference proteome</keyword>
<gene>
    <name evidence="1" type="ORF">AMECASPLE_021239</name>
</gene>